<accession>A0AAC9AQG1</accession>
<evidence type="ECO:0000313" key="3">
    <source>
        <dbReference type="Proteomes" id="UP000075755"/>
    </source>
</evidence>
<evidence type="ECO:0000256" key="1">
    <source>
        <dbReference type="SAM" id="MobiDB-lite"/>
    </source>
</evidence>
<feature type="region of interest" description="Disordered" evidence="1">
    <location>
        <begin position="24"/>
        <end position="51"/>
    </location>
</feature>
<evidence type="ECO:0000313" key="2">
    <source>
        <dbReference type="EMBL" id="AMS40382.1"/>
    </source>
</evidence>
<sequence>MLMRFVVCSSESSASCTAAAPNAYHDGTSRLPHRPHLPSVGADEFGVSHAL</sequence>
<reference evidence="2 3" key="1">
    <citation type="submission" date="2016-03" db="EMBL/GenBank/DDBJ databases">
        <title>Complete genome of Aminobacter aminovorans KCTC 2477.</title>
        <authorList>
            <person name="Kim K.M."/>
        </authorList>
    </citation>
    <scope>NUCLEOTIDE SEQUENCE [LARGE SCALE GENOMIC DNA]</scope>
    <source>
        <strain evidence="2 3">KCTC 2477</strain>
    </source>
</reference>
<dbReference type="EMBL" id="CP015005">
    <property type="protein sequence ID" value="AMS40382.1"/>
    <property type="molecule type" value="Genomic_DNA"/>
</dbReference>
<organism evidence="2 3">
    <name type="scientific">Aminobacter aminovorans</name>
    <name type="common">Chelatobacter heintzii</name>
    <dbReference type="NCBI Taxonomy" id="83263"/>
    <lineage>
        <taxon>Bacteria</taxon>
        <taxon>Pseudomonadati</taxon>
        <taxon>Pseudomonadota</taxon>
        <taxon>Alphaproteobacteria</taxon>
        <taxon>Hyphomicrobiales</taxon>
        <taxon>Phyllobacteriaceae</taxon>
        <taxon>Aminobacter</taxon>
    </lineage>
</organism>
<dbReference type="KEGG" id="aak:AA2016_1449"/>
<gene>
    <name evidence="2" type="ORF">AA2016_1449</name>
</gene>
<dbReference type="AlphaFoldDB" id="A0AAC9AQG1"/>
<protein>
    <submittedName>
        <fullName evidence="2">Uncharacterized protein</fullName>
    </submittedName>
</protein>
<dbReference type="Proteomes" id="UP000075755">
    <property type="component" value="Chromosome"/>
</dbReference>
<proteinExistence type="predicted"/>
<name>A0AAC9AQG1_AMIAI</name>